<dbReference type="PROSITE" id="PS00518">
    <property type="entry name" value="ZF_RING_1"/>
    <property type="match status" value="1"/>
</dbReference>
<dbReference type="Proteomes" id="UP000799438">
    <property type="component" value="Unassembled WGS sequence"/>
</dbReference>
<dbReference type="Gene3D" id="3.30.40.10">
    <property type="entry name" value="Zinc/RING finger domain, C3HC4 (zinc finger)"/>
    <property type="match status" value="1"/>
</dbReference>
<proteinExistence type="predicted"/>
<sequence>MKFGHTYLEQLENGGFPQHWVESAISYRQLKKCIKRVQKELAELGLDASTLSQLLKEAENERLAEYSLLSPDEKQQTGQPFHPKLLIAVDEVTGEPLDAHLSPKTKEYLHRLAVAQQLTDIRITEIDTASSSLASDSPRRSSIDDGDSRSIDGNSSPRARRMIEVSLTSDTEFFATLQSELSGLAKLHAEEKAKLSNEVRGLGRAVTRVTDPERCSARKTDLAKWRQVFEMYLESNIFFATNELDRGRNKSAKAQALLLQFSDKLQQSGIVSSFKRKESVDALEQFLRLNMEILQSLAFQEMNDLAMQKILKKFDKRTALGVKTTFPAALKTSSMPQDIAKAICYQLSSELLPIVPQLDDYTCPVCFCVSWKPVRLRCQHIFCHRCLVILQRQNEGHCPLCRGDVVMEADSLSLDPSLMNFLKKYFPDEVKEKQKQNEIAAGVDLYGEAYADAKCCVM</sequence>
<evidence type="ECO:0000256" key="4">
    <source>
        <dbReference type="PROSITE-ProRule" id="PRU00175"/>
    </source>
</evidence>
<dbReference type="PROSITE" id="PS51382">
    <property type="entry name" value="SPX"/>
    <property type="match status" value="1"/>
</dbReference>
<dbReference type="InterPro" id="IPR004331">
    <property type="entry name" value="SPX_dom"/>
</dbReference>
<evidence type="ECO:0000313" key="9">
    <source>
        <dbReference type="EMBL" id="KAF2144436.1"/>
    </source>
</evidence>
<accession>A0A6A6BK68</accession>
<reference evidence="9" key="1">
    <citation type="journal article" date="2020" name="Stud. Mycol.">
        <title>101 Dothideomycetes genomes: a test case for predicting lifestyles and emergence of pathogens.</title>
        <authorList>
            <person name="Haridas S."/>
            <person name="Albert R."/>
            <person name="Binder M."/>
            <person name="Bloem J."/>
            <person name="Labutti K."/>
            <person name="Salamov A."/>
            <person name="Andreopoulos B."/>
            <person name="Baker S."/>
            <person name="Barry K."/>
            <person name="Bills G."/>
            <person name="Bluhm B."/>
            <person name="Cannon C."/>
            <person name="Castanera R."/>
            <person name="Culley D."/>
            <person name="Daum C."/>
            <person name="Ezra D."/>
            <person name="Gonzalez J."/>
            <person name="Henrissat B."/>
            <person name="Kuo A."/>
            <person name="Liang C."/>
            <person name="Lipzen A."/>
            <person name="Lutzoni F."/>
            <person name="Magnuson J."/>
            <person name="Mondo S."/>
            <person name="Nolan M."/>
            <person name="Ohm R."/>
            <person name="Pangilinan J."/>
            <person name="Park H.-J."/>
            <person name="Ramirez L."/>
            <person name="Alfaro M."/>
            <person name="Sun H."/>
            <person name="Tritt A."/>
            <person name="Yoshinaga Y."/>
            <person name="Zwiers L.-H."/>
            <person name="Turgeon B."/>
            <person name="Goodwin S."/>
            <person name="Spatafora J."/>
            <person name="Crous P."/>
            <person name="Grigoriev I."/>
        </authorList>
    </citation>
    <scope>NUCLEOTIDE SEQUENCE</scope>
    <source>
        <strain evidence="9">CBS 121167</strain>
    </source>
</reference>
<dbReference type="InterPro" id="IPR013083">
    <property type="entry name" value="Znf_RING/FYVE/PHD"/>
</dbReference>
<feature type="domain" description="SPX" evidence="8">
    <location>
        <begin position="1"/>
        <end position="328"/>
    </location>
</feature>
<dbReference type="PANTHER" id="PTHR23327">
    <property type="entry name" value="RING FINGER PROTEIN 127"/>
    <property type="match status" value="1"/>
</dbReference>
<dbReference type="GeneID" id="54295471"/>
<keyword evidence="2 4" id="KW-0863">Zinc-finger</keyword>
<dbReference type="InterPro" id="IPR001841">
    <property type="entry name" value="Znf_RING"/>
</dbReference>
<feature type="coiled-coil region" evidence="5">
    <location>
        <begin position="27"/>
        <end position="61"/>
    </location>
</feature>
<dbReference type="EMBL" id="ML995479">
    <property type="protein sequence ID" value="KAF2144436.1"/>
    <property type="molecule type" value="Genomic_DNA"/>
</dbReference>
<dbReference type="OrthoDB" id="5588846at2759"/>
<name>A0A6A6BK68_9PEZI</name>
<evidence type="ECO:0008006" key="11">
    <source>
        <dbReference type="Google" id="ProtNLM"/>
    </source>
</evidence>
<keyword evidence="10" id="KW-1185">Reference proteome</keyword>
<evidence type="ECO:0000259" key="8">
    <source>
        <dbReference type="PROSITE" id="PS51382"/>
    </source>
</evidence>
<gene>
    <name evidence="9" type="ORF">K452DRAFT_245276</name>
</gene>
<evidence type="ECO:0000313" key="10">
    <source>
        <dbReference type="Proteomes" id="UP000799438"/>
    </source>
</evidence>
<dbReference type="PROSITE" id="PS50089">
    <property type="entry name" value="ZF_RING_2"/>
    <property type="match status" value="1"/>
</dbReference>
<evidence type="ECO:0000256" key="6">
    <source>
        <dbReference type="SAM" id="MobiDB-lite"/>
    </source>
</evidence>
<evidence type="ECO:0000256" key="5">
    <source>
        <dbReference type="SAM" id="Coils"/>
    </source>
</evidence>
<feature type="region of interest" description="Disordered" evidence="6">
    <location>
        <begin position="130"/>
        <end position="157"/>
    </location>
</feature>
<dbReference type="RefSeq" id="XP_033400148.1">
    <property type="nucleotide sequence ID" value="XM_033537975.1"/>
</dbReference>
<evidence type="ECO:0000256" key="2">
    <source>
        <dbReference type="ARBA" id="ARBA00022771"/>
    </source>
</evidence>
<dbReference type="GO" id="GO:0008270">
    <property type="term" value="F:zinc ion binding"/>
    <property type="evidence" value="ECO:0007669"/>
    <property type="project" value="UniProtKB-KW"/>
</dbReference>
<dbReference type="Pfam" id="PF03105">
    <property type="entry name" value="SPX"/>
    <property type="match status" value="1"/>
</dbReference>
<feature type="domain" description="RING-type" evidence="7">
    <location>
        <begin position="363"/>
        <end position="402"/>
    </location>
</feature>
<keyword evidence="5" id="KW-0175">Coiled coil</keyword>
<keyword evidence="1" id="KW-0479">Metal-binding</keyword>
<dbReference type="InterPro" id="IPR017907">
    <property type="entry name" value="Znf_RING_CS"/>
</dbReference>
<evidence type="ECO:0000256" key="1">
    <source>
        <dbReference type="ARBA" id="ARBA00022723"/>
    </source>
</evidence>
<dbReference type="SUPFAM" id="SSF57850">
    <property type="entry name" value="RING/U-box"/>
    <property type="match status" value="1"/>
</dbReference>
<dbReference type="SMART" id="SM00184">
    <property type="entry name" value="RING"/>
    <property type="match status" value="1"/>
</dbReference>
<protein>
    <recommendedName>
        <fullName evidence="11">RING-type domain-containing protein</fullName>
    </recommendedName>
</protein>
<evidence type="ECO:0000256" key="3">
    <source>
        <dbReference type="ARBA" id="ARBA00022833"/>
    </source>
</evidence>
<dbReference type="AlphaFoldDB" id="A0A6A6BK68"/>
<organism evidence="9 10">
    <name type="scientific">Aplosporella prunicola CBS 121167</name>
    <dbReference type="NCBI Taxonomy" id="1176127"/>
    <lineage>
        <taxon>Eukaryota</taxon>
        <taxon>Fungi</taxon>
        <taxon>Dikarya</taxon>
        <taxon>Ascomycota</taxon>
        <taxon>Pezizomycotina</taxon>
        <taxon>Dothideomycetes</taxon>
        <taxon>Dothideomycetes incertae sedis</taxon>
        <taxon>Botryosphaeriales</taxon>
        <taxon>Aplosporellaceae</taxon>
        <taxon>Aplosporella</taxon>
    </lineage>
</organism>
<keyword evidence="3" id="KW-0862">Zinc</keyword>
<evidence type="ECO:0000259" key="7">
    <source>
        <dbReference type="PROSITE" id="PS50089"/>
    </source>
</evidence>
<dbReference type="PANTHER" id="PTHR23327:SF51">
    <property type="entry name" value="TRANSCRIPTIONAL REGULATOR OF YEAST FORM ADHERENCE 3"/>
    <property type="match status" value="1"/>
</dbReference>
<feature type="compositionally biased region" description="Basic and acidic residues" evidence="6">
    <location>
        <begin position="137"/>
        <end position="150"/>
    </location>
</feature>